<dbReference type="eggNOG" id="ENOG502ZVB7">
    <property type="taxonomic scope" value="Bacteria"/>
</dbReference>
<dbReference type="STRING" id="36874.HQ34_01450"/>
<name>A0A099WW52_PORCN</name>
<organism evidence="1 3">
    <name type="scientific">Porphyromonas cangingivalis</name>
    <dbReference type="NCBI Taxonomy" id="36874"/>
    <lineage>
        <taxon>Bacteria</taxon>
        <taxon>Pseudomonadati</taxon>
        <taxon>Bacteroidota</taxon>
        <taxon>Bacteroidia</taxon>
        <taxon>Bacteroidales</taxon>
        <taxon>Porphyromonadaceae</taxon>
        <taxon>Porphyromonas</taxon>
    </lineage>
</organism>
<dbReference type="OrthoDB" id="954784at2"/>
<dbReference type="Pfam" id="PF14902">
    <property type="entry name" value="DUF4494"/>
    <property type="match status" value="1"/>
</dbReference>
<dbReference type="RefSeq" id="WP_025838105.1">
    <property type="nucleotide sequence ID" value="NZ_CALTZT010000008.1"/>
</dbReference>
<gene>
    <name evidence="1" type="ORF">HQ35_05420</name>
    <name evidence="2" type="ORF">SAMN02745205_01376</name>
</gene>
<sequence length="142" mass="16321">MNNWFEAKITYEKEVNQEGMMKKVSESYLLDAVSFTEAEVRIAEQIESRGSFVLNNLRKVRYAEVFLNDKGDRFYKAKVGFITLDEKAGVEKKKYVQMLVQANDIQDALDGINKGMHGTLADYEIASIQETTLMDVFPYEVK</sequence>
<dbReference type="Proteomes" id="UP000030125">
    <property type="component" value="Unassembled WGS sequence"/>
</dbReference>
<evidence type="ECO:0000313" key="4">
    <source>
        <dbReference type="Proteomes" id="UP000189956"/>
    </source>
</evidence>
<evidence type="ECO:0000313" key="3">
    <source>
        <dbReference type="Proteomes" id="UP000030125"/>
    </source>
</evidence>
<dbReference type="InterPro" id="IPR027848">
    <property type="entry name" value="DUF4494"/>
</dbReference>
<proteinExistence type="predicted"/>
<dbReference type="Proteomes" id="UP000189956">
    <property type="component" value="Unassembled WGS sequence"/>
</dbReference>
<dbReference type="AlphaFoldDB" id="A0A099WW52"/>
<accession>A0A099WW52</accession>
<dbReference type="EMBL" id="FUWL01000010">
    <property type="protein sequence ID" value="SJZ61467.1"/>
    <property type="molecule type" value="Genomic_DNA"/>
</dbReference>
<dbReference type="EMBL" id="JQJD01000040">
    <property type="protein sequence ID" value="KGN80407.1"/>
    <property type="molecule type" value="Genomic_DNA"/>
</dbReference>
<protein>
    <submittedName>
        <fullName evidence="1">Uncharacterized protein</fullName>
    </submittedName>
</protein>
<reference evidence="1 3" key="1">
    <citation type="submission" date="2014-08" db="EMBL/GenBank/DDBJ databases">
        <title>Porphyromonas cangingivalis strain:COT-109_OH1386 Genome sequencing.</title>
        <authorList>
            <person name="Wallis C."/>
            <person name="Deusch O."/>
            <person name="O'Flynn C."/>
            <person name="Davis I."/>
            <person name="Jospin G."/>
            <person name="Darling A.E."/>
            <person name="Coil D.A."/>
            <person name="Alexiev A."/>
            <person name="Horsfall A."/>
            <person name="Kirkwood N."/>
            <person name="Harris S."/>
            <person name="Eisen J.A."/>
        </authorList>
    </citation>
    <scope>NUCLEOTIDE SEQUENCE [LARGE SCALE GENOMIC DNA]</scope>
    <source>
        <strain evidence="3">COT-109 OH1386</strain>
        <strain evidence="1">COT-109_OH1386</strain>
    </source>
</reference>
<reference evidence="2 4" key="2">
    <citation type="submission" date="2017-02" db="EMBL/GenBank/DDBJ databases">
        <authorList>
            <person name="Peterson S.W."/>
        </authorList>
    </citation>
    <scope>NUCLEOTIDE SEQUENCE [LARGE SCALE GENOMIC DNA]</scope>
    <source>
        <strain evidence="2 4">ATCC 700135</strain>
    </source>
</reference>
<evidence type="ECO:0000313" key="1">
    <source>
        <dbReference type="EMBL" id="KGN80407.1"/>
    </source>
</evidence>
<keyword evidence="3" id="KW-1185">Reference proteome</keyword>
<evidence type="ECO:0000313" key="2">
    <source>
        <dbReference type="EMBL" id="SJZ61467.1"/>
    </source>
</evidence>